<dbReference type="InterPro" id="IPR005227">
    <property type="entry name" value="YqgF"/>
</dbReference>
<dbReference type="InterPro" id="IPR006641">
    <property type="entry name" value="YqgF/RNaseH-like_dom"/>
</dbReference>
<keyword evidence="4 5" id="KW-0378">Hydrolase</keyword>
<dbReference type="GO" id="GO:0000967">
    <property type="term" value="P:rRNA 5'-end processing"/>
    <property type="evidence" value="ECO:0007669"/>
    <property type="project" value="UniProtKB-UniRule"/>
</dbReference>
<evidence type="ECO:0000313" key="8">
    <source>
        <dbReference type="Proteomes" id="UP000199065"/>
    </source>
</evidence>
<dbReference type="Gene3D" id="3.30.420.140">
    <property type="entry name" value="YqgF/RNase H-like domain"/>
    <property type="match status" value="1"/>
</dbReference>
<dbReference type="SMART" id="SM00732">
    <property type="entry name" value="YqgFc"/>
    <property type="match status" value="1"/>
</dbReference>
<evidence type="ECO:0000256" key="5">
    <source>
        <dbReference type="HAMAP-Rule" id="MF_00651"/>
    </source>
</evidence>
<name>A0A1I2TKU2_9CORY</name>
<dbReference type="CDD" id="cd16964">
    <property type="entry name" value="YqgF"/>
    <property type="match status" value="1"/>
</dbReference>
<dbReference type="Proteomes" id="UP000199065">
    <property type="component" value="Unassembled WGS sequence"/>
</dbReference>
<evidence type="ECO:0000256" key="2">
    <source>
        <dbReference type="ARBA" id="ARBA00022517"/>
    </source>
</evidence>
<dbReference type="InterPro" id="IPR037027">
    <property type="entry name" value="YqgF/RNaseH-like_dom_sf"/>
</dbReference>
<keyword evidence="1 5" id="KW-0963">Cytoplasm</keyword>
<dbReference type="GO" id="GO:0016788">
    <property type="term" value="F:hydrolase activity, acting on ester bonds"/>
    <property type="evidence" value="ECO:0007669"/>
    <property type="project" value="UniProtKB-UniRule"/>
</dbReference>
<evidence type="ECO:0000256" key="1">
    <source>
        <dbReference type="ARBA" id="ARBA00022490"/>
    </source>
</evidence>
<evidence type="ECO:0000256" key="3">
    <source>
        <dbReference type="ARBA" id="ARBA00022722"/>
    </source>
</evidence>
<keyword evidence="8" id="KW-1185">Reference proteome</keyword>
<keyword evidence="3 5" id="KW-0540">Nuclease</keyword>
<dbReference type="GO" id="GO:0005829">
    <property type="term" value="C:cytosol"/>
    <property type="evidence" value="ECO:0007669"/>
    <property type="project" value="TreeGrafter"/>
</dbReference>
<dbReference type="AlphaFoldDB" id="A0A1I2TKU2"/>
<gene>
    <name evidence="7" type="ORF">SAMN05660282_01522</name>
</gene>
<dbReference type="HAMAP" id="MF_00651">
    <property type="entry name" value="Nuclease_YqgF"/>
    <property type="match status" value="1"/>
</dbReference>
<dbReference type="EC" id="3.1.-.-" evidence="5"/>
<comment type="subcellular location">
    <subcellularLocation>
        <location evidence="5">Cytoplasm</location>
    </subcellularLocation>
</comment>
<feature type="domain" description="YqgF/RNase H-like" evidence="6">
    <location>
        <begin position="16"/>
        <end position="121"/>
    </location>
</feature>
<organism evidence="7 8">
    <name type="scientific">Corynebacterium spheniscorum</name>
    <dbReference type="NCBI Taxonomy" id="185761"/>
    <lineage>
        <taxon>Bacteria</taxon>
        <taxon>Bacillati</taxon>
        <taxon>Actinomycetota</taxon>
        <taxon>Actinomycetes</taxon>
        <taxon>Mycobacteriales</taxon>
        <taxon>Corynebacteriaceae</taxon>
        <taxon>Corynebacterium</taxon>
    </lineage>
</organism>
<evidence type="ECO:0000256" key="4">
    <source>
        <dbReference type="ARBA" id="ARBA00022801"/>
    </source>
</evidence>
<dbReference type="GO" id="GO:0004518">
    <property type="term" value="F:nuclease activity"/>
    <property type="evidence" value="ECO:0007669"/>
    <property type="project" value="UniProtKB-KW"/>
</dbReference>
<comment type="function">
    <text evidence="5">Could be a nuclease involved in processing of the 5'-end of pre-16S rRNA.</text>
</comment>
<comment type="similarity">
    <text evidence="5">Belongs to the YqgF HJR family.</text>
</comment>
<dbReference type="OrthoDB" id="9790539at2"/>
<dbReference type="STRING" id="185761.SAMN05660282_01522"/>
<dbReference type="EMBL" id="FOPJ01000009">
    <property type="protein sequence ID" value="SFG65480.1"/>
    <property type="molecule type" value="Genomic_DNA"/>
</dbReference>
<proteinExistence type="inferred from homology"/>
<dbReference type="RefSeq" id="WP_092286069.1">
    <property type="nucleotide sequence ID" value="NZ_FOPJ01000009.1"/>
</dbReference>
<dbReference type="SUPFAM" id="SSF53098">
    <property type="entry name" value="Ribonuclease H-like"/>
    <property type="match status" value="1"/>
</dbReference>
<accession>A0A1I2TKU2</accession>
<protein>
    <recommendedName>
        <fullName evidence="5">Putative pre-16S rRNA nuclease</fullName>
        <ecNumber evidence="5">3.1.-.-</ecNumber>
    </recommendedName>
</protein>
<dbReference type="PANTHER" id="PTHR33317">
    <property type="entry name" value="POLYNUCLEOTIDYL TRANSFERASE, RIBONUCLEASE H-LIKE SUPERFAMILY PROTEIN"/>
    <property type="match status" value="1"/>
</dbReference>
<sequence>MKITPDTPGVDDPGAGRRLGIDVGTVRIGVAVSDRDARMAMPLETVARSTKRRGPDGQDIKRILDIIEEYQVVEVVVGLPRNLKGTGSRSIAHAKDIAFRVRRRSKLPVRMADERLSTVVAQQALHASGVSEKAGRKVIDQAAAVEILQSWLDGRSNALVAETSNSLESDNNSAPADEE</sequence>
<evidence type="ECO:0000313" key="7">
    <source>
        <dbReference type="EMBL" id="SFG65480.1"/>
    </source>
</evidence>
<dbReference type="PANTHER" id="PTHR33317:SF4">
    <property type="entry name" value="POLYNUCLEOTIDYL TRANSFERASE, RIBONUCLEASE H-LIKE SUPERFAMILY PROTEIN"/>
    <property type="match status" value="1"/>
</dbReference>
<dbReference type="Pfam" id="PF03652">
    <property type="entry name" value="RuvX"/>
    <property type="match status" value="1"/>
</dbReference>
<dbReference type="InterPro" id="IPR012337">
    <property type="entry name" value="RNaseH-like_sf"/>
</dbReference>
<dbReference type="NCBIfam" id="TIGR00250">
    <property type="entry name" value="RNAse_H_YqgF"/>
    <property type="match status" value="1"/>
</dbReference>
<reference evidence="7 8" key="1">
    <citation type="submission" date="2016-10" db="EMBL/GenBank/DDBJ databases">
        <authorList>
            <person name="de Groot N.N."/>
        </authorList>
    </citation>
    <scope>NUCLEOTIDE SEQUENCE [LARGE SCALE GENOMIC DNA]</scope>
    <source>
        <strain>J11</strain>
        <strain evidence="8">PG 39</strain>
    </source>
</reference>
<keyword evidence="2 5" id="KW-0690">Ribosome biogenesis</keyword>
<evidence type="ECO:0000259" key="6">
    <source>
        <dbReference type="SMART" id="SM00732"/>
    </source>
</evidence>